<keyword evidence="1" id="KW-0812">Transmembrane</keyword>
<evidence type="ECO:0008006" key="4">
    <source>
        <dbReference type="Google" id="ProtNLM"/>
    </source>
</evidence>
<dbReference type="GeneID" id="25270645"/>
<sequence length="305" mass="33456">MFFTYVVRPGEAPEGRGPQFEPFWSFVANYSLRLGLFTLLGAYICLLMTVSAGMNDPLALLNVLRAAPESAGKCPLWAAQVGCGLFILGYLIVLAFQSLTDDDSSIKQSRGYRSGSKFLQQASSFGVVSATLSLLVVYSANYYFDDLWLNKNLGGGSSWLIFFSARLCDAIAMFLFAGAFFFLETYHSEGAGEAWGWLGAICFKLTALTEVVALATWGHSSFPVWDAMYTVMLGVSLGVMFLWSLFFEPVSHRFDVRLTQSAMRNEYYKSRNAMAYYGPAVVNADGEIDIAAAAQQAQACLNCCA</sequence>
<accession>U6GE68</accession>
<dbReference type="OrthoDB" id="328372at2759"/>
<reference evidence="2" key="1">
    <citation type="submission" date="2013-10" db="EMBL/GenBank/DDBJ databases">
        <title>Genomic analysis of the causative agents of coccidiosis in chickens.</title>
        <authorList>
            <person name="Reid A.J."/>
            <person name="Blake D."/>
            <person name="Billington K."/>
            <person name="Browne H."/>
            <person name="Dunn M."/>
            <person name="Hung S."/>
            <person name="Kawahara F."/>
            <person name="Miranda-Saavedra D."/>
            <person name="Mourier T."/>
            <person name="Nagra H."/>
            <person name="Otto T.D."/>
            <person name="Rawlings N."/>
            <person name="Sanchez A."/>
            <person name="Sanders M."/>
            <person name="Subramaniam C."/>
            <person name="Tay Y."/>
            <person name="Dear P."/>
            <person name="Doerig C."/>
            <person name="Gruber A."/>
            <person name="Parkinson J."/>
            <person name="Shirley M."/>
            <person name="Wan K.L."/>
            <person name="Berriman M."/>
            <person name="Tomley F."/>
            <person name="Pain A."/>
        </authorList>
    </citation>
    <scope>NUCLEOTIDE SEQUENCE [LARGE SCALE GENOMIC DNA]</scope>
    <source>
        <strain evidence="2">Houghton</strain>
    </source>
</reference>
<feature type="transmembrane region" description="Helical" evidence="1">
    <location>
        <begin position="227"/>
        <end position="247"/>
    </location>
</feature>
<keyword evidence="1" id="KW-1133">Transmembrane helix</keyword>
<evidence type="ECO:0000256" key="1">
    <source>
        <dbReference type="SAM" id="Phobius"/>
    </source>
</evidence>
<dbReference type="VEuPathDB" id="ToxoDB:EAH_00025750"/>
<feature type="transmembrane region" description="Helical" evidence="1">
    <location>
        <begin position="34"/>
        <end position="55"/>
    </location>
</feature>
<gene>
    <name evidence="2" type="ORF">EAH_00025750</name>
</gene>
<dbReference type="Pfam" id="PF11677">
    <property type="entry name" value="DUF3273"/>
    <property type="match status" value="1"/>
</dbReference>
<dbReference type="OMA" id="EAWGWIC"/>
<dbReference type="EMBL" id="HG670707">
    <property type="protein sequence ID" value="CDI77623.1"/>
    <property type="molecule type" value="Genomic_DNA"/>
</dbReference>
<reference evidence="2" key="2">
    <citation type="submission" date="2013-10" db="EMBL/GenBank/DDBJ databases">
        <authorList>
            <person name="Aslett M."/>
        </authorList>
    </citation>
    <scope>NUCLEOTIDE SEQUENCE [LARGE SCALE GENOMIC DNA]</scope>
    <source>
        <strain evidence="2">Houghton</strain>
    </source>
</reference>
<feature type="transmembrane region" description="Helical" evidence="1">
    <location>
        <begin position="195"/>
        <end position="215"/>
    </location>
</feature>
<feature type="transmembrane region" description="Helical" evidence="1">
    <location>
        <begin position="159"/>
        <end position="183"/>
    </location>
</feature>
<proteinExistence type="predicted"/>
<keyword evidence="3" id="KW-1185">Reference proteome</keyword>
<organism evidence="2 3">
    <name type="scientific">Eimeria acervulina</name>
    <name type="common">Coccidian parasite</name>
    <dbReference type="NCBI Taxonomy" id="5801"/>
    <lineage>
        <taxon>Eukaryota</taxon>
        <taxon>Sar</taxon>
        <taxon>Alveolata</taxon>
        <taxon>Apicomplexa</taxon>
        <taxon>Conoidasida</taxon>
        <taxon>Coccidia</taxon>
        <taxon>Eucoccidiorida</taxon>
        <taxon>Eimeriorina</taxon>
        <taxon>Eimeriidae</taxon>
        <taxon>Eimeria</taxon>
    </lineage>
</organism>
<dbReference type="RefSeq" id="XP_013252048.1">
    <property type="nucleotide sequence ID" value="XM_013396594.1"/>
</dbReference>
<dbReference type="InterPro" id="IPR021691">
    <property type="entry name" value="DUF3273"/>
</dbReference>
<keyword evidence="1" id="KW-0472">Membrane</keyword>
<dbReference type="AlphaFoldDB" id="U6GE68"/>
<protein>
    <recommendedName>
        <fullName evidence="4">Multi-pass transmembrane protein, related</fullName>
    </recommendedName>
</protein>
<dbReference type="Proteomes" id="UP000018050">
    <property type="component" value="Unassembled WGS sequence"/>
</dbReference>
<evidence type="ECO:0000313" key="3">
    <source>
        <dbReference type="Proteomes" id="UP000018050"/>
    </source>
</evidence>
<feature type="transmembrane region" description="Helical" evidence="1">
    <location>
        <begin position="75"/>
        <end position="97"/>
    </location>
</feature>
<name>U6GE68_EIMAC</name>
<feature type="transmembrane region" description="Helical" evidence="1">
    <location>
        <begin position="118"/>
        <end position="139"/>
    </location>
</feature>
<evidence type="ECO:0000313" key="2">
    <source>
        <dbReference type="EMBL" id="CDI77623.1"/>
    </source>
</evidence>